<evidence type="ECO:0000313" key="2">
    <source>
        <dbReference type="EMBL" id="MDV3443219.1"/>
    </source>
</evidence>
<dbReference type="RefSeq" id="WP_069560645.1">
    <property type="nucleotide sequence ID" value="NZ_JAWJUL010000168.1"/>
</dbReference>
<organism evidence="2 3">
    <name type="scientific">Metapseudomonas otitidis</name>
    <dbReference type="NCBI Taxonomy" id="319939"/>
    <lineage>
        <taxon>Bacteria</taxon>
        <taxon>Pseudomonadati</taxon>
        <taxon>Pseudomonadota</taxon>
        <taxon>Gammaproteobacteria</taxon>
        <taxon>Pseudomonadales</taxon>
        <taxon>Pseudomonadaceae</taxon>
        <taxon>Metapseudomonas</taxon>
    </lineage>
</organism>
<feature type="transmembrane region" description="Helical" evidence="1">
    <location>
        <begin position="49"/>
        <end position="74"/>
    </location>
</feature>
<evidence type="ECO:0000313" key="3">
    <source>
        <dbReference type="Proteomes" id="UP001273935"/>
    </source>
</evidence>
<keyword evidence="1" id="KW-0812">Transmembrane</keyword>
<comment type="caution">
    <text evidence="2">The sequence shown here is derived from an EMBL/GenBank/DDBJ whole genome shotgun (WGS) entry which is preliminary data.</text>
</comment>
<name>A0ABU3XZB9_9GAMM</name>
<dbReference type="Proteomes" id="UP001273935">
    <property type="component" value="Unassembled WGS sequence"/>
</dbReference>
<sequence length="82" mass="8897">MATRVSFSCEGNHTVASDGALLCQGTWIAEAVPAPFDWKTISPDQKAELAGFFLVGFITVAGVWFTGFVLKLVLSPLRRKHS</sequence>
<evidence type="ECO:0000256" key="1">
    <source>
        <dbReference type="SAM" id="Phobius"/>
    </source>
</evidence>
<keyword evidence="3" id="KW-1185">Reference proteome</keyword>
<reference evidence="2 3" key="1">
    <citation type="submission" date="2023-10" db="EMBL/GenBank/DDBJ databases">
        <title>Pseudomonas otitidis isolated from a paediatric patient with cystic fibrosis in Chile.</title>
        <authorList>
            <person name="Amsteins-Romero L."/>
            <person name="Opazo-Capurro A."/>
            <person name="Matus-Kohler M."/>
            <person name="Gonzalez-Rocha G."/>
        </authorList>
    </citation>
    <scope>NUCLEOTIDE SEQUENCE [LARGE SCALE GENOMIC DNA]</scope>
    <source>
        <strain evidence="2 3">P-714</strain>
    </source>
</reference>
<dbReference type="EMBL" id="JAWJUL010000168">
    <property type="protein sequence ID" value="MDV3443219.1"/>
    <property type="molecule type" value="Genomic_DNA"/>
</dbReference>
<accession>A0ABU3XZB9</accession>
<keyword evidence="1" id="KW-0472">Membrane</keyword>
<gene>
    <name evidence="2" type="ORF">R0G64_27785</name>
</gene>
<keyword evidence="1" id="KW-1133">Transmembrane helix</keyword>
<proteinExistence type="predicted"/>
<protein>
    <submittedName>
        <fullName evidence="2">Uncharacterized protein</fullName>
    </submittedName>
</protein>